<comment type="similarity">
    <text evidence="1 5">Belongs to the FliD family.</text>
</comment>
<dbReference type="RefSeq" id="WP_064286936.1">
    <property type="nucleotide sequence ID" value="NZ_LXKA01000393.1"/>
</dbReference>
<sequence>MSTINTSSVNSATSNAQSQVQQAAQSIISGSTGNSSMDVATLVSALVNAKTAGQTAALKAKQTSDTTILSAYGALSSALSALQAAIKNLSDGTTLSTFAATASGKGIDPKAGAGAVAGSYTIDVTQIAASQSLSSAAFGATTQLGTGKLTISLGGKSMDVAIDSTNNTLSGIAAAINKAANNPGVTATIVTGTGGAHLVLRSAVSGAANTINVVASNVQNDAGLSSLGVTSTPGANGAASSIVSSDTNKAWHQSEGAQDALLSIGGIEARSASNAVTDAIAGVTLNVSSASVGNPQTLTVAPDTTAQNTAITNFANLYNTVVTTVNKLSSYDKSSKSAGALLGDSTLMTIKNALASIVGGGVGKGTSVVSLAHIGITLKGDPAGGTLVVNNTALSAALSNNPARVAALFNSTDGIGAKLNKSITEFTRTGGIIDTRNSALNADLKSVTTQQNTLADYATQLTKQYQSQFTALNKLMATMNNNSAYLTALFGGSKSAGALATNK</sequence>
<evidence type="ECO:0000259" key="7">
    <source>
        <dbReference type="Pfam" id="PF07195"/>
    </source>
</evidence>
<dbReference type="GO" id="GO:0071973">
    <property type="term" value="P:bacterial-type flagellum-dependent cell motility"/>
    <property type="evidence" value="ECO:0007669"/>
    <property type="project" value="TreeGrafter"/>
</dbReference>
<dbReference type="InterPro" id="IPR003481">
    <property type="entry name" value="FliD_N"/>
</dbReference>
<evidence type="ECO:0000313" key="9">
    <source>
        <dbReference type="Proteomes" id="UP000078116"/>
    </source>
</evidence>
<dbReference type="Pfam" id="PF07196">
    <property type="entry name" value="Flagellin_IN"/>
    <property type="match status" value="1"/>
</dbReference>
<dbReference type="InterPro" id="IPR010810">
    <property type="entry name" value="Flagellin_hook_IN_motif"/>
</dbReference>
<comment type="subunit">
    <text evidence="2 5">Homopentamer.</text>
</comment>
<dbReference type="GO" id="GO:0007155">
    <property type="term" value="P:cell adhesion"/>
    <property type="evidence" value="ECO:0007669"/>
    <property type="project" value="InterPro"/>
</dbReference>
<dbReference type="OrthoDB" id="9034667at2"/>
<dbReference type="InterPro" id="IPR010809">
    <property type="entry name" value="FliD_C"/>
</dbReference>
<evidence type="ECO:0000256" key="5">
    <source>
        <dbReference type="RuleBase" id="RU362066"/>
    </source>
</evidence>
<dbReference type="AlphaFoldDB" id="A0A1A9MYD1"/>
<feature type="domain" description="Flagellar hook-associated protein 2 C-terminal" evidence="7">
    <location>
        <begin position="257"/>
        <end position="481"/>
    </location>
</feature>
<evidence type="ECO:0000313" key="8">
    <source>
        <dbReference type="EMBL" id="OAJ51391.1"/>
    </source>
</evidence>
<comment type="subcellular location">
    <subcellularLocation>
        <location evidence="5">Secreted</location>
    </subcellularLocation>
    <subcellularLocation>
        <location evidence="5">Bacterial flagellum</location>
    </subcellularLocation>
</comment>
<name>A0A1A9MYD1_9BURK</name>
<organism evidence="8 9">
    <name type="scientific">Paraburkholderia ginsengiterrae</name>
    <dbReference type="NCBI Taxonomy" id="1462993"/>
    <lineage>
        <taxon>Bacteria</taxon>
        <taxon>Pseudomonadati</taxon>
        <taxon>Pseudomonadota</taxon>
        <taxon>Betaproteobacteria</taxon>
        <taxon>Burkholderiales</taxon>
        <taxon>Burkholderiaceae</taxon>
        <taxon>Paraburkholderia</taxon>
    </lineage>
</organism>
<feature type="domain" description="Flagellar hook-associated protein 2 N-terminal" evidence="6">
    <location>
        <begin position="35"/>
        <end position="131"/>
    </location>
</feature>
<keyword evidence="4 5" id="KW-0975">Bacterial flagellum</keyword>
<evidence type="ECO:0000256" key="4">
    <source>
        <dbReference type="ARBA" id="ARBA00023143"/>
    </source>
</evidence>
<evidence type="ECO:0000256" key="1">
    <source>
        <dbReference type="ARBA" id="ARBA00009764"/>
    </source>
</evidence>
<dbReference type="PANTHER" id="PTHR30288">
    <property type="entry name" value="FLAGELLAR CAP/ASSEMBLY PROTEIN FLID"/>
    <property type="match status" value="1"/>
</dbReference>
<dbReference type="Pfam" id="PF07195">
    <property type="entry name" value="FliD_C"/>
    <property type="match status" value="1"/>
</dbReference>
<evidence type="ECO:0000256" key="3">
    <source>
        <dbReference type="ARBA" id="ARBA00023054"/>
    </source>
</evidence>
<dbReference type="GO" id="GO:0009421">
    <property type="term" value="C:bacterial-type flagellum filament cap"/>
    <property type="evidence" value="ECO:0007669"/>
    <property type="project" value="InterPro"/>
</dbReference>
<evidence type="ECO:0000259" key="6">
    <source>
        <dbReference type="Pfam" id="PF02465"/>
    </source>
</evidence>
<comment type="caution">
    <text evidence="8">The sequence shown here is derived from an EMBL/GenBank/DDBJ whole genome shotgun (WGS) entry which is preliminary data.</text>
</comment>
<keyword evidence="5" id="KW-0964">Secreted</keyword>
<dbReference type="EMBL" id="LXKA01000393">
    <property type="protein sequence ID" value="OAJ51391.1"/>
    <property type="molecule type" value="Genomic_DNA"/>
</dbReference>
<keyword evidence="8" id="KW-0966">Cell projection</keyword>
<dbReference type="STRING" id="1462993.A6V36_15695"/>
<keyword evidence="3" id="KW-0175">Coiled coil</keyword>
<gene>
    <name evidence="8" type="ORF">A6V37_11800</name>
</gene>
<proteinExistence type="inferred from homology"/>
<dbReference type="PANTHER" id="PTHR30288:SF0">
    <property type="entry name" value="FLAGELLAR HOOK-ASSOCIATED PROTEIN 2"/>
    <property type="match status" value="1"/>
</dbReference>
<accession>A0A1A9MYD1</accession>
<keyword evidence="8" id="KW-0282">Flagellum</keyword>
<comment type="function">
    <text evidence="5">Required for morphogenesis and for the elongation of the flagellar filament by facilitating polymerization of the flagellin monomers at the tip of growing filament. Forms a capping structure, which prevents flagellin subunits (transported through the central channel of the flagellum) from leaking out without polymerization at the distal end.</text>
</comment>
<protein>
    <recommendedName>
        <fullName evidence="5">Flagellar hook-associated protein 2</fullName>
        <shortName evidence="5">HAP2</shortName>
    </recommendedName>
    <alternativeName>
        <fullName evidence="5">Flagellar cap protein</fullName>
    </alternativeName>
</protein>
<evidence type="ECO:0000256" key="2">
    <source>
        <dbReference type="ARBA" id="ARBA00011255"/>
    </source>
</evidence>
<dbReference type="InterPro" id="IPR040026">
    <property type="entry name" value="FliD"/>
</dbReference>
<dbReference type="GO" id="GO:0009424">
    <property type="term" value="C:bacterial-type flagellum hook"/>
    <property type="evidence" value="ECO:0007669"/>
    <property type="project" value="UniProtKB-UniRule"/>
</dbReference>
<dbReference type="Pfam" id="PF02465">
    <property type="entry name" value="FliD_N"/>
    <property type="match status" value="1"/>
</dbReference>
<keyword evidence="8" id="KW-0969">Cilium</keyword>
<reference evidence="8 9" key="1">
    <citation type="submission" date="2016-04" db="EMBL/GenBank/DDBJ databases">
        <title>Reclassification of Paraburkholderia panaciterrae (Farh et al. 2015) Dobritsa &amp; Samadpour 2016 as a later homotypic synonym of Paraburkholderia ginsengiterrae (Farh et al. 2015) Dobritsa &amp; Samadpour 2016.</title>
        <authorList>
            <person name="Dobritsa A.P."/>
            <person name="Kutumbaka K."/>
            <person name="Samadpour M."/>
        </authorList>
    </citation>
    <scope>NUCLEOTIDE SEQUENCE [LARGE SCALE GENOMIC DNA]</scope>
    <source>
        <strain evidence="8 9">DCY85</strain>
    </source>
</reference>
<dbReference type="GO" id="GO:0005576">
    <property type="term" value="C:extracellular region"/>
    <property type="evidence" value="ECO:0007669"/>
    <property type="project" value="UniProtKB-SubCell"/>
</dbReference>
<dbReference type="Proteomes" id="UP000078116">
    <property type="component" value="Unassembled WGS sequence"/>
</dbReference>